<dbReference type="EMBL" id="RJJX01000006">
    <property type="protein sequence ID" value="RUT78722.1"/>
    <property type="molecule type" value="Genomic_DNA"/>
</dbReference>
<dbReference type="NCBIfam" id="TIGR04131">
    <property type="entry name" value="Bac_Flav_CTERM"/>
    <property type="match status" value="1"/>
</dbReference>
<evidence type="ECO:0000313" key="1">
    <source>
        <dbReference type="EMBL" id="RUT78722.1"/>
    </source>
</evidence>
<name>A0A434AW59_9BACT</name>
<evidence type="ECO:0000313" key="2">
    <source>
        <dbReference type="Proteomes" id="UP000282985"/>
    </source>
</evidence>
<protein>
    <submittedName>
        <fullName evidence="1">Gliding motility-associated C-terminal domain-containing protein</fullName>
    </submittedName>
</protein>
<dbReference type="Pfam" id="PF13585">
    <property type="entry name" value="CHU_C"/>
    <property type="match status" value="1"/>
</dbReference>
<dbReference type="Proteomes" id="UP000282985">
    <property type="component" value="Unassembled WGS sequence"/>
</dbReference>
<sequence>MKHFYNLLSVILFCISLVFLNNAVFANNALSFEMQSLKAAPDNSISVSVDADTICAGETTYIRLGNSEIGVDYQVRTGTTNIGSTVSGTGNPISFSISPTATNTYNILATSTSTSETSTLSNTVSITVNAGPDLNLNVSASNSIICKGEGIIISVENSENGFDYLLNNGPDDFPPPIPGDGNSISFPQISPPSNTTYQVFVSSANCFGRLKLNQTSEISVSASPKTDLVIDASETNICPGETVILSIASSEFGVDYQVFNGSSYIGNAVSGNGSTIQFTLNPTTSELYTIRVFGQNCLSYFDLDQKILVTVNAAPRTDIAINSDKDQICLGESVTIGLDESETGINYQLTDGTNPIGASISGDGNAIFFPALNPTNTTNYHVKAITSACSVPKELSASKEITVIPQADPDLIITPNNASSCSGEQVSIIIESSEADVSYQLTDGTNNIGSALNGTGSNIEFDVNPTNTITYEINATKNTCSSTIVMNTKPNVTVVPLPELNINLSATPAEICEGDNTIIGLENSEANVDYQLKDASGTIGAPINGTGSAVTFPAITPSSSTTYYVDANKAACSSSYQINNQVDITVRPKPAASISFTVSPDEICEGEVIVVNILNSELGITYEVVGSTDGLLGSDIGTGADMSIFIKPKNNQVLQIQASSAGCSSPVLYPNTSNITVHPGPNLDLNVIADSNPICESLNTPVSITVENSEIGLTYWLKDDLGVEQSSATGNGGNMNFASLSPTKTTNYTVETTMPVCNDRLDLKNTIELKVIPLPIDTINLSISEPKICVGEKTIISMDTTEIGVSYQLYDGTYLEGNPIAGTGNTLSFPEFSPFRSVDYKVIATSDACGTSDTLQKSIYVTVGLQPEEHLHPTIDKHTICEGEAVTVSLTPTDPGVSYQLFDGTATIGDPLNGNSESLHFAPTNPNVSTTYRIEAMGENCLSPIDIRYTVDVAVHHSPSTDKKLIADQDTICAGEELVFSVENSEPDIFYQLFDGTNYIEPPIVGNGSTIDFPVQKPATNSTYQVFTHESVCTDELPLDENKSITVLNFDPLPLESLSTPDEICAGESIDIELPTSLSGVNYILKDTDQEINSKTGDGNSLLFEDVYPNQNSNLYIAIGNCKEDLEVSRPDYTIHPNPVIQIIPTDISTGYDGQLAIAVSGGSAPFTYIIDPGETTTSNEPVLELRNLKAGTYQVLVVDGNACRSSDAGELAEIKIDSEKQVILNNALTPNGDGINDNWQLLYNPTLGYPEVYIFNIYGQEVYHSKAYQNDWKGTFNGSILPNGAYYYLIEFNSKEMKPIKGSLSILGNN</sequence>
<accession>A0A434AW59</accession>
<proteinExistence type="predicted"/>
<gene>
    <name evidence="1" type="ORF">DLK05_06165</name>
</gene>
<keyword evidence="2" id="KW-1185">Reference proteome</keyword>
<comment type="caution">
    <text evidence="1">The sequence shown here is derived from an EMBL/GenBank/DDBJ whole genome shotgun (WGS) entry which is preliminary data.</text>
</comment>
<organism evidence="1 2">
    <name type="scientific">Ancylomarina longa</name>
    <dbReference type="NCBI Taxonomy" id="2487017"/>
    <lineage>
        <taxon>Bacteria</taxon>
        <taxon>Pseudomonadati</taxon>
        <taxon>Bacteroidota</taxon>
        <taxon>Bacteroidia</taxon>
        <taxon>Marinilabiliales</taxon>
        <taxon>Marinifilaceae</taxon>
        <taxon>Ancylomarina</taxon>
    </lineage>
</organism>
<dbReference type="InterPro" id="IPR026341">
    <property type="entry name" value="T9SS_type_B"/>
</dbReference>
<dbReference type="OrthoDB" id="1488276at2"/>
<dbReference type="RefSeq" id="WP_127343120.1">
    <property type="nucleotide sequence ID" value="NZ_RJJX01000006.1"/>
</dbReference>
<reference evidence="1 2" key="1">
    <citation type="submission" date="2018-11" db="EMBL/GenBank/DDBJ databases">
        <title>Parancylomarina longa gen. nov., sp. nov., isolated from sediments of southern Okinawa.</title>
        <authorList>
            <person name="Fu T."/>
        </authorList>
    </citation>
    <scope>NUCLEOTIDE SEQUENCE [LARGE SCALE GENOMIC DNA]</scope>
    <source>
        <strain evidence="1 2">T3-2 S1-C</strain>
    </source>
</reference>